<feature type="compositionally biased region" description="Basic and acidic residues" evidence="1">
    <location>
        <begin position="65"/>
        <end position="82"/>
    </location>
</feature>
<protein>
    <recommendedName>
        <fullName evidence="4">SWFGD domain-containing protein</fullName>
    </recommendedName>
</protein>
<feature type="region of interest" description="Disordered" evidence="1">
    <location>
        <begin position="1"/>
        <end position="250"/>
    </location>
</feature>
<evidence type="ECO:0000313" key="3">
    <source>
        <dbReference type="Proteomes" id="UP000625551"/>
    </source>
</evidence>
<name>A0ABR7XBG5_9BACT</name>
<feature type="compositionally biased region" description="Basic and acidic residues" evidence="1">
    <location>
        <begin position="178"/>
        <end position="187"/>
    </location>
</feature>
<accession>A0ABR7XBG5</accession>
<feature type="compositionally biased region" description="Basic and acidic residues" evidence="1">
    <location>
        <begin position="1"/>
        <end position="38"/>
    </location>
</feature>
<evidence type="ECO:0000313" key="2">
    <source>
        <dbReference type="EMBL" id="MBD1395646.1"/>
    </source>
</evidence>
<evidence type="ECO:0000256" key="1">
    <source>
        <dbReference type="SAM" id="MobiDB-lite"/>
    </source>
</evidence>
<organism evidence="2 3">
    <name type="scientific">Pontibacter aquaedesilientis</name>
    <dbReference type="NCBI Taxonomy" id="2766980"/>
    <lineage>
        <taxon>Bacteria</taxon>
        <taxon>Pseudomonadati</taxon>
        <taxon>Bacteroidota</taxon>
        <taxon>Cytophagia</taxon>
        <taxon>Cytophagales</taxon>
        <taxon>Hymenobacteraceae</taxon>
        <taxon>Pontibacter</taxon>
    </lineage>
</organism>
<dbReference type="RefSeq" id="WP_191181815.1">
    <property type="nucleotide sequence ID" value="NZ_JACXAJ010000001.1"/>
</dbReference>
<dbReference type="Proteomes" id="UP000625551">
    <property type="component" value="Unassembled WGS sequence"/>
</dbReference>
<comment type="caution">
    <text evidence="2">The sequence shown here is derived from an EMBL/GenBank/DDBJ whole genome shotgun (WGS) entry which is preliminary data.</text>
</comment>
<reference evidence="2 3" key="1">
    <citation type="submission" date="2020-09" db="EMBL/GenBank/DDBJ databases">
        <title>Genome sequencing and assembly of Pontibacter sp.</title>
        <authorList>
            <person name="Chhetri G."/>
        </authorList>
    </citation>
    <scope>NUCLEOTIDE SEQUENCE [LARGE SCALE GENOMIC DNA]</scope>
    <source>
        <strain evidence="2 3">JH31</strain>
    </source>
</reference>
<dbReference type="EMBL" id="JACXAJ010000001">
    <property type="protein sequence ID" value="MBD1395646.1"/>
    <property type="molecule type" value="Genomic_DNA"/>
</dbReference>
<feature type="compositionally biased region" description="Basic and acidic residues" evidence="1">
    <location>
        <begin position="223"/>
        <end position="250"/>
    </location>
</feature>
<proteinExistence type="predicted"/>
<feature type="compositionally biased region" description="Gly residues" evidence="1">
    <location>
        <begin position="90"/>
        <end position="101"/>
    </location>
</feature>
<sequence>MNRYSSDRDYGQHESSFHTHRSERYRHPERDFGHRFDDYGSPVRGGYGNQSDQGTWGNQGNEMGGSRRYEDIHVTPYDRFEQSHNYGNMGSYGGAQGFGDSRGGHHDSGHPYDSGTDSSRRYSGERSRPSGYREEGRHYGRNDQRQHDAGRRSYDDSDREDLYGHETSRRFQGSRGQGRYDFERDDYYSSNYGDDQGNYMGGGYHRTSRGKYSPGDYGSSGFLDKDRQGSREERKTHEFNTAKNRWNTDW</sequence>
<gene>
    <name evidence="2" type="ORF">H9Q13_00575</name>
</gene>
<keyword evidence="3" id="KW-1185">Reference proteome</keyword>
<feature type="compositionally biased region" description="Basic and acidic residues" evidence="1">
    <location>
        <begin position="118"/>
        <end position="169"/>
    </location>
</feature>
<evidence type="ECO:0008006" key="4">
    <source>
        <dbReference type="Google" id="ProtNLM"/>
    </source>
</evidence>
<feature type="compositionally biased region" description="Polar residues" evidence="1">
    <location>
        <begin position="49"/>
        <end position="61"/>
    </location>
</feature>